<keyword evidence="4" id="KW-1185">Reference proteome</keyword>
<organism evidence="3 4">
    <name type="scientific">Gadus morhua</name>
    <name type="common">Atlantic cod</name>
    <dbReference type="NCBI Taxonomy" id="8049"/>
    <lineage>
        <taxon>Eukaryota</taxon>
        <taxon>Metazoa</taxon>
        <taxon>Chordata</taxon>
        <taxon>Craniata</taxon>
        <taxon>Vertebrata</taxon>
        <taxon>Euteleostomi</taxon>
        <taxon>Actinopterygii</taxon>
        <taxon>Neopterygii</taxon>
        <taxon>Teleostei</taxon>
        <taxon>Neoteleostei</taxon>
        <taxon>Acanthomorphata</taxon>
        <taxon>Zeiogadaria</taxon>
        <taxon>Gadariae</taxon>
        <taxon>Gadiformes</taxon>
        <taxon>Gadoidei</taxon>
        <taxon>Gadidae</taxon>
        <taxon>Gadus</taxon>
    </lineage>
</organism>
<dbReference type="PANTHER" id="PTHR15583">
    <property type="entry name" value="INTERLEUKIN-17 RECEPTOR"/>
    <property type="match status" value="1"/>
</dbReference>
<sequence>MFLFLFTSLQGLQCKAKQHNPFSSSPCRSPPEGARTPNVTLSSDLHCPGIQRCSLQLVVSTSFILTEPVHGLIICVQAPGRTPRCEQVHFSKSSRKRMEGSLVKVTSRSVGVSPGQEARVRVHMVPELCGRGWTGTFHAPECSSGDLRKKVPQCITGSLHYSLLPKESKLVVSVTDMLDDQDYRLRLCLESYVCSGTGADALIKKEEAVKEVSLSFSRPVPCLCIEGWSAMMDAPRVRVCPFRDHTDQLWFGVTFDPMEQELSWQPACPVDVVVSLCQIGAEDVCEDLPHANQTTRTSKVKFTKVNANPHLCVKFTTASGSWTKCPFKKTNLPLNPPHPNIPCPAPV</sequence>
<keyword evidence="1" id="KW-0732">Signal</keyword>
<evidence type="ECO:0000256" key="1">
    <source>
        <dbReference type="ARBA" id="ARBA00022729"/>
    </source>
</evidence>
<evidence type="ECO:0000313" key="4">
    <source>
        <dbReference type="Proteomes" id="UP000694546"/>
    </source>
</evidence>
<reference evidence="3" key="2">
    <citation type="submission" date="2025-09" db="UniProtKB">
        <authorList>
            <consortium name="Ensembl"/>
        </authorList>
    </citation>
    <scope>IDENTIFICATION</scope>
</reference>
<dbReference type="Pfam" id="PF15037">
    <property type="entry name" value="IL17_R_N"/>
    <property type="match status" value="1"/>
</dbReference>
<proteinExistence type="predicted"/>
<dbReference type="AlphaFoldDB" id="A0A8C5AFN6"/>
<name>A0A8C5AFN6_GADMO</name>
<evidence type="ECO:0000259" key="2">
    <source>
        <dbReference type="Pfam" id="PF15037"/>
    </source>
</evidence>
<reference evidence="3" key="1">
    <citation type="submission" date="2025-08" db="UniProtKB">
        <authorList>
            <consortium name="Ensembl"/>
        </authorList>
    </citation>
    <scope>IDENTIFICATION</scope>
</reference>
<dbReference type="Proteomes" id="UP000694546">
    <property type="component" value="Chromosome 19"/>
</dbReference>
<dbReference type="GeneTree" id="ENSGT00940000162605"/>
<dbReference type="Ensembl" id="ENSGMOT00000028070.1">
    <property type="protein sequence ID" value="ENSGMOP00000030864.1"/>
    <property type="gene ID" value="ENSGMOG00000026213.1"/>
</dbReference>
<dbReference type="InterPro" id="IPR027841">
    <property type="entry name" value="IL-17_rcpt_C/E_N"/>
</dbReference>
<dbReference type="OMA" id="CSQGLQC"/>
<protein>
    <recommendedName>
        <fullName evidence="2">Interleukin-17 receptor C/E N-terminal domain-containing protein</fullName>
    </recommendedName>
</protein>
<accession>A0A8C5AFN6</accession>
<feature type="domain" description="Interleukin-17 receptor C/E N-terminal" evidence="2">
    <location>
        <begin position="112"/>
        <end position="334"/>
    </location>
</feature>
<evidence type="ECO:0000313" key="3">
    <source>
        <dbReference type="Ensembl" id="ENSGMOP00000030864.1"/>
    </source>
</evidence>
<dbReference type="InterPro" id="IPR039465">
    <property type="entry name" value="IL-17_rcpt-like"/>
</dbReference>
<dbReference type="PANTHER" id="PTHR15583:SF10">
    <property type="entry name" value="INTERLEUKIN-17 RECEPTOR E-LIKE-RELATED"/>
    <property type="match status" value="1"/>
</dbReference>